<sequence length="673" mass="69314">MKLIKCLGLLILNVVYPLAVFAEGYNVSGKIIKPDGTAFSSSTVSFILTITSPDDTCVIYREQIDGVNMSQSNGAFHLVLGSGTKLYSAGGATNVDHLVSNKTSLPCSGGATYSPTSGDERNLKISFHDGSGWVDFSSQKLKAVPFATESKNAEVAAKLDNYSSANLLRVDGSNIPALTNAQAAALLSLGDGSSTAYLKTSNMPTCSAGQFASWNGTNFVCSSPTNSLPAGTDGQFLKYNAGAWQSSAIAIADVANLNSTLATYQTTAAFNSAVASANCATHQTAYWNSVSNSFQCQAINLLVAGDVSGTTAALTVDKIKGVAIDTTGLSSGKVLKYDGTKWVPAADGNTGGTVTSVATGTGLSGGPITATGTISLANTAVTAGSFGSSTSVSTFTVDAQGRLTAAANAAIAYPVTSVATKTGAVVLDYGDITNSAAKYLTYKPNNVACSDGQILKWNSTTSRWECGTDSAGFGTVTNVSPGNSFVSVANGTTTPIISINVGTAAGTVAAGDDARFSDARTPAGSATGDLSGSYPSPTITKLQGKPIDVAGLSDGDILVYDGTNLKWKLKKGCESGWTKVNKGNAFCIRNENVVKNFNDSIITCGDAQADLCEPSQLFHACRDTKMIAGHSAWTNSAYGGGYVTTVLCNSPPDTADVLQTNTRNVYCCKRMNY</sequence>
<dbReference type="RefSeq" id="WP_243537873.1">
    <property type="nucleotide sequence ID" value="NZ_CP093442.1"/>
</dbReference>
<dbReference type="EMBL" id="CP093442">
    <property type="protein sequence ID" value="UOF01433.1"/>
    <property type="molecule type" value="Genomic_DNA"/>
</dbReference>
<reference evidence="1" key="1">
    <citation type="submission" date="2022-03" db="EMBL/GenBank/DDBJ databases">
        <title>Genome Identification and Characterization of new species Bdellovibrio reynosense LBG001 sp. nov. from a Mexico soil sample.</title>
        <authorList>
            <person name="Camilli A."/>
            <person name="Ajao Y."/>
            <person name="Guo X."/>
        </authorList>
    </citation>
    <scope>NUCLEOTIDE SEQUENCE</scope>
    <source>
        <strain evidence="1">LBG001</strain>
    </source>
</reference>
<gene>
    <name evidence="1" type="ORF">MNR06_00510</name>
</gene>
<protein>
    <submittedName>
        <fullName evidence="1">Uncharacterized protein</fullName>
    </submittedName>
</protein>
<name>A0ABY4C8W5_9BACT</name>
<dbReference type="Proteomes" id="UP000830116">
    <property type="component" value="Chromosome"/>
</dbReference>
<evidence type="ECO:0000313" key="1">
    <source>
        <dbReference type="EMBL" id="UOF01433.1"/>
    </source>
</evidence>
<evidence type="ECO:0000313" key="2">
    <source>
        <dbReference type="Proteomes" id="UP000830116"/>
    </source>
</evidence>
<keyword evidence="2" id="KW-1185">Reference proteome</keyword>
<organism evidence="1 2">
    <name type="scientific">Bdellovibrio reynosensis</name>
    <dbReference type="NCBI Taxonomy" id="2835041"/>
    <lineage>
        <taxon>Bacteria</taxon>
        <taxon>Pseudomonadati</taxon>
        <taxon>Bdellovibrionota</taxon>
        <taxon>Bdellovibrionia</taxon>
        <taxon>Bdellovibrionales</taxon>
        <taxon>Pseudobdellovibrionaceae</taxon>
        <taxon>Bdellovibrio</taxon>
    </lineage>
</organism>
<accession>A0ABY4C8W5</accession>
<proteinExistence type="predicted"/>